<reference evidence="2 3" key="1">
    <citation type="journal article" date="2018" name="Front. Microbiol.">
        <title>Genome-Wide Analysis of Corynespora cassiicola Leaf Fall Disease Putative Effectors.</title>
        <authorList>
            <person name="Lopez D."/>
            <person name="Ribeiro S."/>
            <person name="Label P."/>
            <person name="Fumanal B."/>
            <person name="Venisse J.S."/>
            <person name="Kohler A."/>
            <person name="de Oliveira R.R."/>
            <person name="Labutti K."/>
            <person name="Lipzen A."/>
            <person name="Lail K."/>
            <person name="Bauer D."/>
            <person name="Ohm R.A."/>
            <person name="Barry K.W."/>
            <person name="Spatafora J."/>
            <person name="Grigoriev I.V."/>
            <person name="Martin F.M."/>
            <person name="Pujade-Renaud V."/>
        </authorList>
    </citation>
    <scope>NUCLEOTIDE SEQUENCE [LARGE SCALE GENOMIC DNA]</scope>
    <source>
        <strain evidence="2 3">Philippines</strain>
    </source>
</reference>
<feature type="compositionally biased region" description="Acidic residues" evidence="1">
    <location>
        <begin position="153"/>
        <end position="174"/>
    </location>
</feature>
<feature type="region of interest" description="Disordered" evidence="1">
    <location>
        <begin position="33"/>
        <end position="70"/>
    </location>
</feature>
<feature type="region of interest" description="Disordered" evidence="1">
    <location>
        <begin position="153"/>
        <end position="202"/>
    </location>
</feature>
<proteinExistence type="predicted"/>
<evidence type="ECO:0000313" key="3">
    <source>
        <dbReference type="Proteomes" id="UP000240883"/>
    </source>
</evidence>
<feature type="region of interest" description="Disordered" evidence="1">
    <location>
        <begin position="432"/>
        <end position="461"/>
    </location>
</feature>
<dbReference type="AlphaFoldDB" id="A0A2T2P0J8"/>
<protein>
    <submittedName>
        <fullName evidence="2">Uncharacterized protein</fullName>
    </submittedName>
</protein>
<sequence length="461" mass="50988">MATDAPPLESHSSGSQIHPLLRQRMLNRAATFSEGAHSASPPLPRRRNSALSDYSDTRHSFRSSTDNLLRPAASNDMDKLASSDEPSFWHSAPLAFAILPAAGGLVFQNGGAIVTDILLLAFSSMFLNKCVRAPWYMCDRDWYHSAQQIQYEPDDLQPSDTIPEEDEESEVEQTEETRATPEPPPSEAPTATDKGDATPLTPAQRDARHELGREELFALAACFIGPLFGAYLLHTIRSQLTRPAEGLVSNYNLTIFVMAAELRPVSHIIKLKQARMLHLQRIVRAGKDGIGKAGMQEISKRLSSLEERVAEPVHHSDIETMKLSANIRQGMQPQLDALNRAVRRYEKRQAAQSIQIEARFQELDARLNDALSLAAAAARSGQRPGLVSMVFTWIAGILSHLIQACLAVATYPFRTATALALTAQLWLWPSKPEREPRKRTKAQSNGYSAISTPRVQSRSGR</sequence>
<name>A0A2T2P0J8_CORCC</name>
<accession>A0A2T2P0J8</accession>
<dbReference type="PANTHER" id="PTHR42032:SF1">
    <property type="entry name" value="YALI0E30679P"/>
    <property type="match status" value="1"/>
</dbReference>
<feature type="compositionally biased region" description="Polar residues" evidence="1">
    <location>
        <begin position="442"/>
        <end position="461"/>
    </location>
</feature>
<evidence type="ECO:0000256" key="1">
    <source>
        <dbReference type="SAM" id="MobiDB-lite"/>
    </source>
</evidence>
<dbReference type="OrthoDB" id="5422510at2759"/>
<dbReference type="EMBL" id="KZ678131">
    <property type="protein sequence ID" value="PSN71204.1"/>
    <property type="molecule type" value="Genomic_DNA"/>
</dbReference>
<dbReference type="PANTHER" id="PTHR42032">
    <property type="entry name" value="YALI0E30679P"/>
    <property type="match status" value="1"/>
</dbReference>
<organism evidence="2 3">
    <name type="scientific">Corynespora cassiicola Philippines</name>
    <dbReference type="NCBI Taxonomy" id="1448308"/>
    <lineage>
        <taxon>Eukaryota</taxon>
        <taxon>Fungi</taxon>
        <taxon>Dikarya</taxon>
        <taxon>Ascomycota</taxon>
        <taxon>Pezizomycotina</taxon>
        <taxon>Dothideomycetes</taxon>
        <taxon>Pleosporomycetidae</taxon>
        <taxon>Pleosporales</taxon>
        <taxon>Corynesporascaceae</taxon>
        <taxon>Corynespora</taxon>
    </lineage>
</organism>
<evidence type="ECO:0000313" key="2">
    <source>
        <dbReference type="EMBL" id="PSN71204.1"/>
    </source>
</evidence>
<dbReference type="STRING" id="1448308.A0A2T2P0J8"/>
<keyword evidence="3" id="KW-1185">Reference proteome</keyword>
<gene>
    <name evidence="2" type="ORF">BS50DRAFT_618281</name>
</gene>
<dbReference type="Proteomes" id="UP000240883">
    <property type="component" value="Unassembled WGS sequence"/>
</dbReference>